<name>L5MIF1_MYODS</name>
<dbReference type="eggNOG" id="ENOG502S2Q0">
    <property type="taxonomic scope" value="Eukaryota"/>
</dbReference>
<dbReference type="SMART" id="SM00320">
    <property type="entry name" value="WD40"/>
    <property type="match status" value="5"/>
</dbReference>
<reference evidence="2" key="1">
    <citation type="journal article" date="2013" name="Science">
        <title>Comparative analysis of bat genomes provides insight into the evolution of flight and immunity.</title>
        <authorList>
            <person name="Zhang G."/>
            <person name="Cowled C."/>
            <person name="Shi Z."/>
            <person name="Huang Z."/>
            <person name="Bishop-Lilly K.A."/>
            <person name="Fang X."/>
            <person name="Wynne J.W."/>
            <person name="Xiong Z."/>
            <person name="Baker M.L."/>
            <person name="Zhao W."/>
            <person name="Tachedjian M."/>
            <person name="Zhu Y."/>
            <person name="Zhou P."/>
            <person name="Jiang X."/>
            <person name="Ng J."/>
            <person name="Yang L."/>
            <person name="Wu L."/>
            <person name="Xiao J."/>
            <person name="Feng Y."/>
            <person name="Chen Y."/>
            <person name="Sun X."/>
            <person name="Zhang Y."/>
            <person name="Marsh G.A."/>
            <person name="Crameri G."/>
            <person name="Broder C.C."/>
            <person name="Frey K.G."/>
            <person name="Wang L.F."/>
            <person name="Wang J."/>
        </authorList>
    </citation>
    <scope>NUCLEOTIDE SEQUENCE [LARGE SCALE GENOMIC DNA]</scope>
</reference>
<dbReference type="InterPro" id="IPR027875">
    <property type="entry name" value="DUF4547"/>
</dbReference>
<evidence type="ECO:0000313" key="1">
    <source>
        <dbReference type="EMBL" id="ELK38040.1"/>
    </source>
</evidence>
<protein>
    <submittedName>
        <fullName evidence="1">Uncharacterized protein</fullName>
    </submittedName>
</protein>
<organism evidence="1 2">
    <name type="scientific">Myotis davidii</name>
    <name type="common">David's myotis</name>
    <dbReference type="NCBI Taxonomy" id="225400"/>
    <lineage>
        <taxon>Eukaryota</taxon>
        <taxon>Metazoa</taxon>
        <taxon>Chordata</taxon>
        <taxon>Craniata</taxon>
        <taxon>Vertebrata</taxon>
        <taxon>Euteleostomi</taxon>
        <taxon>Mammalia</taxon>
        <taxon>Eutheria</taxon>
        <taxon>Laurasiatheria</taxon>
        <taxon>Chiroptera</taxon>
        <taxon>Yangochiroptera</taxon>
        <taxon>Vespertilionidae</taxon>
        <taxon>Myotis</taxon>
    </lineage>
</organism>
<dbReference type="SUPFAM" id="SSF50978">
    <property type="entry name" value="WD40 repeat-like"/>
    <property type="match status" value="1"/>
</dbReference>
<keyword evidence="2" id="KW-1185">Reference proteome</keyword>
<sequence length="606" mass="66467">MDECSAKGQADGCRPLPWSWSEQEPALSSSDGNKVSIIEVFSAIMAVKWIGGHSSPILCLNASSEGLVASGAEGGDLMAWGEDGTPLGHTRFEGANDVTCVLFSPSCPTKLYASHGETISILDVRSLKGSLDHFHVNEEEINCLSLNETENLLASADDSGAIKILDLENKKVSRSLRRHSNICSSVAFRPQRPQSLVSCGLDMQVMLCKEYLVFSAIMAVKWIGGHSSPILCLNASSEGLVASGAEGGDLMAWGLACESGNRQEEKSTCITELENTAWGPGAMSVSWLSPTSQPAAHRAWHIVIPFRLVTCAGPWGPEVVLLAERCHLEFATVVSRSFAENGLVTLEQLGLLVNQPDIAVKACALGRPRAHIIGEDGATADLHVDHQEMVPFPKFGVLSAWSIWVCQDQVDHKLQALEAQFKELDLTKDNLTQKFEHHSKMLASQAAQDELWTAVLALKFTSMELNIIYSYVVEVLIYLHTHVLEKLPDLVRSLPTLASVLRRKLNNKRIRVAWESVLEECGLQERDTTALCTFFIAHGNKAEHYSAKVRQMYIRDVTFMITNMVKNQALQNALLMAVQLIEKGKAVTAPEEKKSSLKELMPIVKN</sequence>
<dbReference type="Pfam" id="PF15080">
    <property type="entry name" value="DUF4547"/>
    <property type="match status" value="1"/>
</dbReference>
<dbReference type="InterPro" id="IPR036322">
    <property type="entry name" value="WD40_repeat_dom_sf"/>
</dbReference>
<dbReference type="InterPro" id="IPR015943">
    <property type="entry name" value="WD40/YVTN_repeat-like_dom_sf"/>
</dbReference>
<dbReference type="PANTHER" id="PTHR35979:SF1">
    <property type="entry name" value="SINGLE-PASS MEMBRANE AND COILED-COIL DOMAIN-CONTAINING PROTEIN 1"/>
    <property type="match status" value="1"/>
</dbReference>
<dbReference type="InterPro" id="IPR001680">
    <property type="entry name" value="WD40_rpt"/>
</dbReference>
<proteinExistence type="predicted"/>
<dbReference type="Gene3D" id="2.130.10.10">
    <property type="entry name" value="YVTN repeat-like/Quinoprotein amine dehydrogenase"/>
    <property type="match status" value="1"/>
</dbReference>
<evidence type="ECO:0000313" key="2">
    <source>
        <dbReference type="Proteomes" id="UP000010556"/>
    </source>
</evidence>
<gene>
    <name evidence="1" type="ORF">MDA_GLEAN10011687</name>
</gene>
<dbReference type="PANTHER" id="PTHR35979">
    <property type="entry name" value="SINGLE-PASS MEMBRANE AND COILED-COIL DOMAIN-CONTAINING PROTEIN 1"/>
    <property type="match status" value="1"/>
</dbReference>
<dbReference type="AlphaFoldDB" id="L5MIF1"/>
<dbReference type="Proteomes" id="UP000010556">
    <property type="component" value="Unassembled WGS sequence"/>
</dbReference>
<dbReference type="EMBL" id="KB099687">
    <property type="protein sequence ID" value="ELK38040.1"/>
    <property type="molecule type" value="Genomic_DNA"/>
</dbReference>
<accession>L5MIF1</accession>